<dbReference type="EMBL" id="CTEN01000001">
    <property type="protein sequence ID" value="CQR24083.1"/>
    <property type="molecule type" value="Genomic_DNA"/>
</dbReference>
<evidence type="ECO:0000313" key="4">
    <source>
        <dbReference type="Proteomes" id="UP000198604"/>
    </source>
</evidence>
<evidence type="ECO:0000259" key="2">
    <source>
        <dbReference type="Pfam" id="PF14507"/>
    </source>
</evidence>
<keyword evidence="4" id="KW-1185">Reference proteome</keyword>
<reference evidence="4" key="1">
    <citation type="submission" date="2015-03" db="EMBL/GenBank/DDBJ databases">
        <authorList>
            <person name="Urmite Genomes"/>
        </authorList>
    </citation>
    <scope>NUCLEOTIDE SEQUENCE [LARGE SCALE GENOMIC DNA]</scope>
    <source>
        <strain evidence="4">FF10</strain>
    </source>
</reference>
<dbReference type="InterPro" id="IPR029068">
    <property type="entry name" value="Glyas_Bleomycin-R_OHBP_Dase"/>
</dbReference>
<proteinExistence type="predicted"/>
<name>A0A0E4CS36_9STRE</name>
<sequence length="245" mass="27548">MLEEKNMIVPALRVNNRSVNQTFLEEKLGMKTILEEGPFAEFAGHKQDKKARLVLIESPSMRTRAVKGLKKLANITLKVKDPAEIESLLAEGAPFSKLYRGKKGLGFETSMPEGYRFLLHSEENSSDLQEILPPVTFTRANDFSGLTEFFVEKILINTPSPQASKDFYQKFLPEQDVVAFQDAKDADLLAAADSTWDLDSLRVPLASDADLATLKSHLSGDFFIDKKETFLQTTDPSNIEIWFEK</sequence>
<accession>A0A0E4CS36</accession>
<organism evidence="3 4">
    <name type="scientific">Streptococcus varani</name>
    <dbReference type="NCBI Taxonomy" id="1608583"/>
    <lineage>
        <taxon>Bacteria</taxon>
        <taxon>Bacillati</taxon>
        <taxon>Bacillota</taxon>
        <taxon>Bacilli</taxon>
        <taxon>Lactobacillales</taxon>
        <taxon>Streptococcaceae</taxon>
        <taxon>Streptococcus</taxon>
    </lineage>
</organism>
<dbReference type="InterPro" id="IPR032703">
    <property type="entry name" value="CppA_C"/>
</dbReference>
<dbReference type="Gene3D" id="3.10.180.40">
    <property type="entry name" value="C3-degrading proteinase like domains"/>
    <property type="match status" value="1"/>
</dbReference>
<evidence type="ECO:0000313" key="3">
    <source>
        <dbReference type="EMBL" id="CQR24083.1"/>
    </source>
</evidence>
<dbReference type="SUPFAM" id="SSF54593">
    <property type="entry name" value="Glyoxalase/Bleomycin resistance protein/Dihydroxybiphenyl dioxygenase"/>
    <property type="match status" value="1"/>
</dbReference>
<protein>
    <submittedName>
        <fullName evidence="3">Methyl-accepting chemotaxis protein</fullName>
    </submittedName>
</protein>
<feature type="domain" description="CppA N-terminal" evidence="1">
    <location>
        <begin position="8"/>
        <end position="131"/>
    </location>
</feature>
<dbReference type="RefSeq" id="WP_093649791.1">
    <property type="nucleotide sequence ID" value="NZ_CTEN01000001.1"/>
</dbReference>
<dbReference type="Pfam" id="PF14506">
    <property type="entry name" value="CppA_N"/>
    <property type="match status" value="1"/>
</dbReference>
<dbReference type="STRING" id="1608583.BN1356_00448"/>
<dbReference type="Pfam" id="PF14507">
    <property type="entry name" value="CppA_C"/>
    <property type="match status" value="1"/>
</dbReference>
<dbReference type="InterPro" id="IPR032702">
    <property type="entry name" value="CppA_N"/>
</dbReference>
<gene>
    <name evidence="3" type="ORF">BN1356_00448</name>
</gene>
<dbReference type="Proteomes" id="UP000198604">
    <property type="component" value="Unassembled WGS sequence"/>
</dbReference>
<feature type="domain" description="CppA C-terminal" evidence="2">
    <location>
        <begin position="146"/>
        <end position="243"/>
    </location>
</feature>
<evidence type="ECO:0000259" key="1">
    <source>
        <dbReference type="Pfam" id="PF14506"/>
    </source>
</evidence>
<dbReference type="OrthoDB" id="2232397at2"/>
<dbReference type="AlphaFoldDB" id="A0A0E4CS36"/>
<dbReference type="Gene3D" id="3.10.180.10">
    <property type="entry name" value="2,3-Dihydroxybiphenyl 1,2-Dioxygenase, domain 1"/>
    <property type="match status" value="1"/>
</dbReference>